<keyword evidence="3" id="KW-1185">Reference proteome</keyword>
<dbReference type="SMART" id="SM00530">
    <property type="entry name" value="HTH_XRE"/>
    <property type="match status" value="1"/>
</dbReference>
<organism evidence="2 3">
    <name type="scientific">Paractinoplanes ovalisporus</name>
    <dbReference type="NCBI Taxonomy" id="2810368"/>
    <lineage>
        <taxon>Bacteria</taxon>
        <taxon>Bacillati</taxon>
        <taxon>Actinomycetota</taxon>
        <taxon>Actinomycetes</taxon>
        <taxon>Micromonosporales</taxon>
        <taxon>Micromonosporaceae</taxon>
        <taxon>Paractinoplanes</taxon>
    </lineage>
</organism>
<gene>
    <name evidence="2" type="ORF">JIG36_31620</name>
</gene>
<proteinExistence type="predicted"/>
<name>A0ABS2AJP1_9ACTN</name>
<dbReference type="Pfam" id="PF13560">
    <property type="entry name" value="HTH_31"/>
    <property type="match status" value="1"/>
</dbReference>
<dbReference type="RefSeq" id="WP_203380065.1">
    <property type="nucleotide sequence ID" value="NZ_JAENHP010000013.1"/>
</dbReference>
<evidence type="ECO:0000313" key="2">
    <source>
        <dbReference type="EMBL" id="MBM2620072.1"/>
    </source>
</evidence>
<dbReference type="Gene3D" id="1.10.260.40">
    <property type="entry name" value="lambda repressor-like DNA-binding domains"/>
    <property type="match status" value="1"/>
</dbReference>
<accession>A0ABS2AJP1</accession>
<dbReference type="SUPFAM" id="SSF47413">
    <property type="entry name" value="lambda repressor-like DNA-binding domains"/>
    <property type="match status" value="1"/>
</dbReference>
<evidence type="ECO:0000259" key="1">
    <source>
        <dbReference type="PROSITE" id="PS50943"/>
    </source>
</evidence>
<dbReference type="CDD" id="cd00093">
    <property type="entry name" value="HTH_XRE"/>
    <property type="match status" value="1"/>
</dbReference>
<reference evidence="2 3" key="1">
    <citation type="submission" date="2021-01" db="EMBL/GenBank/DDBJ databases">
        <title>Actinoplanes sp. nov. LDG1-06 isolated from lichen.</title>
        <authorList>
            <person name="Saeng-In P."/>
            <person name="Phongsopitanun W."/>
            <person name="Kanchanasin P."/>
            <person name="Yuki M."/>
            <person name="Kudo T."/>
            <person name="Ohkuma M."/>
            <person name="Tanasupawat S."/>
        </authorList>
    </citation>
    <scope>NUCLEOTIDE SEQUENCE [LARGE SCALE GENOMIC DNA]</scope>
    <source>
        <strain evidence="2 3">LDG1-06</strain>
    </source>
</reference>
<feature type="domain" description="HTH cro/C1-type" evidence="1">
    <location>
        <begin position="15"/>
        <end position="70"/>
    </location>
</feature>
<dbReference type="EMBL" id="JAENHP010000013">
    <property type="protein sequence ID" value="MBM2620072.1"/>
    <property type="molecule type" value="Genomic_DNA"/>
</dbReference>
<dbReference type="Pfam" id="PF19054">
    <property type="entry name" value="DUF5753"/>
    <property type="match status" value="1"/>
</dbReference>
<dbReference type="InterPro" id="IPR010982">
    <property type="entry name" value="Lambda_DNA-bd_dom_sf"/>
</dbReference>
<comment type="caution">
    <text evidence="2">The sequence shown here is derived from an EMBL/GenBank/DDBJ whole genome shotgun (WGS) entry which is preliminary data.</text>
</comment>
<evidence type="ECO:0000313" key="3">
    <source>
        <dbReference type="Proteomes" id="UP000632138"/>
    </source>
</evidence>
<protein>
    <submittedName>
        <fullName evidence="2">Helix-turn-helix domain-containing protein</fullName>
    </submittedName>
</protein>
<dbReference type="InterPro" id="IPR001387">
    <property type="entry name" value="Cro/C1-type_HTH"/>
</dbReference>
<dbReference type="InterPro" id="IPR043917">
    <property type="entry name" value="DUF5753"/>
</dbReference>
<dbReference type="PROSITE" id="PS50943">
    <property type="entry name" value="HTH_CROC1"/>
    <property type="match status" value="1"/>
</dbReference>
<dbReference type="Proteomes" id="UP000632138">
    <property type="component" value="Unassembled WGS sequence"/>
</dbReference>
<sequence length="282" mass="31743">MAGPTLSRRRLGAELKRCRESAGLTQEQVSQAFEWHTAKVTRIETARVTVTARDVQDLLSLYGVHDREYREELLKLARASRERAWWADYRDLVQPDSFVSLESEASAILSWEPTLFPGLLQTEPYMRAVLSTVPGLTDPERLDRAVSLRLARQRRLGDSPPIEVMALLDESVIHRRIGGPQVRNDQLRHVLEASELPHVTVQILPYGAGAYSLLGSSTAVLSFHQAPELDVVFVEGMRPTNQLLKQPHEVDRYRTLLLGVAENALDPQATRKLIESELTPDP</sequence>